<dbReference type="Proteomes" id="UP001556040">
    <property type="component" value="Unassembled WGS sequence"/>
</dbReference>
<feature type="domain" description="CMP/dCMP-type deaminase" evidence="13">
    <location>
        <begin position="22"/>
        <end position="149"/>
    </location>
</feature>
<evidence type="ECO:0000313" key="14">
    <source>
        <dbReference type="EMBL" id="MEW9500461.1"/>
    </source>
</evidence>
<evidence type="ECO:0000259" key="13">
    <source>
        <dbReference type="PROSITE" id="PS51747"/>
    </source>
</evidence>
<evidence type="ECO:0000256" key="9">
    <source>
        <dbReference type="ARBA" id="ARBA00032005"/>
    </source>
</evidence>
<dbReference type="GO" id="GO:0004126">
    <property type="term" value="F:cytidine deaminase activity"/>
    <property type="evidence" value="ECO:0007669"/>
    <property type="project" value="UniProtKB-EC"/>
</dbReference>
<evidence type="ECO:0000256" key="11">
    <source>
        <dbReference type="ARBA" id="ARBA00049558"/>
    </source>
</evidence>
<evidence type="ECO:0000256" key="6">
    <source>
        <dbReference type="ARBA" id="ARBA00022723"/>
    </source>
</evidence>
<evidence type="ECO:0000256" key="1">
    <source>
        <dbReference type="ARBA" id="ARBA00001947"/>
    </source>
</evidence>
<organism evidence="14 15">
    <name type="scientific">Jeotgalibacillus marinus</name>
    <dbReference type="NCBI Taxonomy" id="86667"/>
    <lineage>
        <taxon>Bacteria</taxon>
        <taxon>Bacillati</taxon>
        <taxon>Bacillota</taxon>
        <taxon>Bacilli</taxon>
        <taxon>Bacillales</taxon>
        <taxon>Caryophanaceae</taxon>
        <taxon>Jeotgalibacillus</taxon>
    </lineage>
</organism>
<dbReference type="Pfam" id="PF00383">
    <property type="entry name" value="dCMP_cyt_deam_1"/>
    <property type="match status" value="1"/>
</dbReference>
<keyword evidence="8 12" id="KW-0862">Zinc</keyword>
<accession>A0ABV3PZD6</accession>
<evidence type="ECO:0000256" key="3">
    <source>
        <dbReference type="ARBA" id="ARBA00006576"/>
    </source>
</evidence>
<dbReference type="InterPro" id="IPR016193">
    <property type="entry name" value="Cytidine_deaminase-like"/>
</dbReference>
<dbReference type="InterPro" id="IPR016192">
    <property type="entry name" value="APOBEC/CMP_deaminase_Zn-bd"/>
</dbReference>
<dbReference type="InterPro" id="IPR002125">
    <property type="entry name" value="CMP_dCMP_dom"/>
</dbReference>
<keyword evidence="7 12" id="KW-0378">Hydrolase</keyword>
<gene>
    <name evidence="14" type="ORF">AB1471_01455</name>
</gene>
<dbReference type="EC" id="3.5.4.5" evidence="4 12"/>
<dbReference type="PROSITE" id="PS51747">
    <property type="entry name" value="CYT_DCMP_DEAMINASES_2"/>
    <property type="match status" value="1"/>
</dbReference>
<comment type="catalytic activity">
    <reaction evidence="11 12">
        <text>cytidine + H2O + H(+) = uridine + NH4(+)</text>
        <dbReference type="Rhea" id="RHEA:16069"/>
        <dbReference type="ChEBI" id="CHEBI:15377"/>
        <dbReference type="ChEBI" id="CHEBI:15378"/>
        <dbReference type="ChEBI" id="CHEBI:16704"/>
        <dbReference type="ChEBI" id="CHEBI:17562"/>
        <dbReference type="ChEBI" id="CHEBI:28938"/>
        <dbReference type="EC" id="3.5.4.5"/>
    </reaction>
</comment>
<protein>
    <recommendedName>
        <fullName evidence="5 12">Cytidine deaminase</fullName>
        <ecNumber evidence="4 12">3.5.4.5</ecNumber>
    </recommendedName>
    <alternativeName>
        <fullName evidence="9 12">Cytidine aminohydrolase</fullName>
    </alternativeName>
</protein>
<comment type="cofactor">
    <cofactor evidence="1 12">
        <name>Zn(2+)</name>
        <dbReference type="ChEBI" id="CHEBI:29105"/>
    </cofactor>
</comment>
<keyword evidence="6 12" id="KW-0479">Metal-binding</keyword>
<evidence type="ECO:0000256" key="10">
    <source>
        <dbReference type="ARBA" id="ARBA00049252"/>
    </source>
</evidence>
<dbReference type="Gene3D" id="3.40.140.10">
    <property type="entry name" value="Cytidine Deaminase, domain 2"/>
    <property type="match status" value="1"/>
</dbReference>
<evidence type="ECO:0000256" key="2">
    <source>
        <dbReference type="ARBA" id="ARBA00003949"/>
    </source>
</evidence>
<evidence type="ECO:0000256" key="4">
    <source>
        <dbReference type="ARBA" id="ARBA00012783"/>
    </source>
</evidence>
<dbReference type="SUPFAM" id="SSF53927">
    <property type="entry name" value="Cytidine deaminase-like"/>
    <property type="match status" value="1"/>
</dbReference>
<sequence>MDRLYLTDTTNGGTDLKESCILKIEQLIEEAKVAREKAYVPYSKFKVGAALLTTDGRVHHGCNIENAAYSMCNCAERTAIFKAYAEGDVTFKSIAVVADTVRPVPPCGACRQVISELCDQSMIVYLTNLNGDVQELTVGDLLPGAFSQEDLHGK</sequence>
<dbReference type="InterPro" id="IPR050202">
    <property type="entry name" value="Cyt/Deoxycyt_deaminase"/>
</dbReference>
<evidence type="ECO:0000256" key="5">
    <source>
        <dbReference type="ARBA" id="ARBA00018266"/>
    </source>
</evidence>
<dbReference type="PROSITE" id="PS00903">
    <property type="entry name" value="CYT_DCMP_DEAMINASES_1"/>
    <property type="match status" value="1"/>
</dbReference>
<evidence type="ECO:0000256" key="8">
    <source>
        <dbReference type="ARBA" id="ARBA00022833"/>
    </source>
</evidence>
<dbReference type="NCBIfam" id="NF009076">
    <property type="entry name" value="PRK12411.1"/>
    <property type="match status" value="1"/>
</dbReference>
<dbReference type="PANTHER" id="PTHR11644">
    <property type="entry name" value="CYTIDINE DEAMINASE"/>
    <property type="match status" value="1"/>
</dbReference>
<dbReference type="NCBIfam" id="NF004064">
    <property type="entry name" value="PRK05578.1"/>
    <property type="match status" value="1"/>
</dbReference>
<comment type="function">
    <text evidence="2 12">This enzyme scavenges exogenous and endogenous cytidine and 2'-deoxycytidine for UMP synthesis.</text>
</comment>
<evidence type="ECO:0000256" key="12">
    <source>
        <dbReference type="RuleBase" id="RU364006"/>
    </source>
</evidence>
<dbReference type="PANTHER" id="PTHR11644:SF2">
    <property type="entry name" value="CYTIDINE DEAMINASE"/>
    <property type="match status" value="1"/>
</dbReference>
<proteinExistence type="inferred from homology"/>
<evidence type="ECO:0000256" key="7">
    <source>
        <dbReference type="ARBA" id="ARBA00022801"/>
    </source>
</evidence>
<dbReference type="CDD" id="cd01283">
    <property type="entry name" value="cytidine_deaminase"/>
    <property type="match status" value="1"/>
</dbReference>
<dbReference type="NCBIfam" id="TIGR01354">
    <property type="entry name" value="cyt_deam_tetra"/>
    <property type="match status" value="1"/>
</dbReference>
<dbReference type="InterPro" id="IPR006262">
    <property type="entry name" value="Cyt_deam_tetra"/>
</dbReference>
<dbReference type="EMBL" id="JBFMIA010000001">
    <property type="protein sequence ID" value="MEW9500461.1"/>
    <property type="molecule type" value="Genomic_DNA"/>
</dbReference>
<comment type="caution">
    <text evidence="14">The sequence shown here is derived from an EMBL/GenBank/DDBJ whole genome shotgun (WGS) entry which is preliminary data.</text>
</comment>
<reference evidence="14 15" key="1">
    <citation type="journal article" date="1979" name="Int. J. Syst. Evol. Microbiol.">
        <title>Bacillus globisporus subsp. marinus subsp. nov.</title>
        <authorList>
            <person name="Liu H."/>
        </authorList>
    </citation>
    <scope>NUCLEOTIDE SEQUENCE [LARGE SCALE GENOMIC DNA]</scope>
    <source>
        <strain evidence="14 15">DSM 1297</strain>
    </source>
</reference>
<keyword evidence="15" id="KW-1185">Reference proteome</keyword>
<comment type="similarity">
    <text evidence="3 12">Belongs to the cytidine and deoxycytidylate deaminase family.</text>
</comment>
<name>A0ABV3PZD6_9BACL</name>
<evidence type="ECO:0000313" key="15">
    <source>
        <dbReference type="Proteomes" id="UP001556040"/>
    </source>
</evidence>
<comment type="catalytic activity">
    <reaction evidence="10 12">
        <text>2'-deoxycytidine + H2O + H(+) = 2'-deoxyuridine + NH4(+)</text>
        <dbReference type="Rhea" id="RHEA:13433"/>
        <dbReference type="ChEBI" id="CHEBI:15377"/>
        <dbReference type="ChEBI" id="CHEBI:15378"/>
        <dbReference type="ChEBI" id="CHEBI:15698"/>
        <dbReference type="ChEBI" id="CHEBI:16450"/>
        <dbReference type="ChEBI" id="CHEBI:28938"/>
        <dbReference type="EC" id="3.5.4.5"/>
    </reaction>
</comment>